<dbReference type="Proteomes" id="UP000015241">
    <property type="component" value="Unassembled WGS sequence"/>
</dbReference>
<proteinExistence type="predicted"/>
<organism evidence="1 2">
    <name type="scientific">Fomitopsis schrenkii</name>
    <name type="common">Brown rot fungus</name>
    <dbReference type="NCBI Taxonomy" id="2126942"/>
    <lineage>
        <taxon>Eukaryota</taxon>
        <taxon>Fungi</taxon>
        <taxon>Dikarya</taxon>
        <taxon>Basidiomycota</taxon>
        <taxon>Agaricomycotina</taxon>
        <taxon>Agaricomycetes</taxon>
        <taxon>Polyporales</taxon>
        <taxon>Fomitopsis</taxon>
    </lineage>
</organism>
<keyword evidence="2" id="KW-1185">Reference proteome</keyword>
<gene>
    <name evidence="1" type="ORF">FOMPIDRAFT_8188</name>
</gene>
<dbReference type="InParanoid" id="S8F8C5"/>
<evidence type="ECO:0000313" key="1">
    <source>
        <dbReference type="EMBL" id="EPS97910.1"/>
    </source>
</evidence>
<dbReference type="HOGENOM" id="CLU_044484_3_1_1"/>
<dbReference type="eggNOG" id="KOG3752">
    <property type="taxonomic scope" value="Eukaryota"/>
</dbReference>
<dbReference type="EMBL" id="KE504171">
    <property type="protein sequence ID" value="EPS97910.1"/>
    <property type="molecule type" value="Genomic_DNA"/>
</dbReference>
<name>S8F8C5_FOMSC</name>
<accession>S8F8C5</accession>
<evidence type="ECO:0008006" key="3">
    <source>
        <dbReference type="Google" id="ProtNLM"/>
    </source>
</evidence>
<dbReference type="AlphaFoldDB" id="S8F8C5"/>
<evidence type="ECO:0000313" key="2">
    <source>
        <dbReference type="Proteomes" id="UP000015241"/>
    </source>
</evidence>
<reference evidence="1 2" key="1">
    <citation type="journal article" date="2012" name="Science">
        <title>The Paleozoic origin of enzymatic lignin decomposition reconstructed from 31 fungal genomes.</title>
        <authorList>
            <person name="Floudas D."/>
            <person name="Binder M."/>
            <person name="Riley R."/>
            <person name="Barry K."/>
            <person name="Blanchette R.A."/>
            <person name="Henrissat B."/>
            <person name="Martinez A.T."/>
            <person name="Otillar R."/>
            <person name="Spatafora J.W."/>
            <person name="Yadav J.S."/>
            <person name="Aerts A."/>
            <person name="Benoit I."/>
            <person name="Boyd A."/>
            <person name="Carlson A."/>
            <person name="Copeland A."/>
            <person name="Coutinho P.M."/>
            <person name="de Vries R.P."/>
            <person name="Ferreira P."/>
            <person name="Findley K."/>
            <person name="Foster B."/>
            <person name="Gaskell J."/>
            <person name="Glotzer D."/>
            <person name="Gorecki P."/>
            <person name="Heitman J."/>
            <person name="Hesse C."/>
            <person name="Hori C."/>
            <person name="Igarashi K."/>
            <person name="Jurgens J.A."/>
            <person name="Kallen N."/>
            <person name="Kersten P."/>
            <person name="Kohler A."/>
            <person name="Kuees U."/>
            <person name="Kumar T.K.A."/>
            <person name="Kuo A."/>
            <person name="LaButti K."/>
            <person name="Larrondo L.F."/>
            <person name="Lindquist E."/>
            <person name="Ling A."/>
            <person name="Lombard V."/>
            <person name="Lucas S."/>
            <person name="Lundell T."/>
            <person name="Martin R."/>
            <person name="McLaughlin D.J."/>
            <person name="Morgenstern I."/>
            <person name="Morin E."/>
            <person name="Murat C."/>
            <person name="Nagy L.G."/>
            <person name="Nolan M."/>
            <person name="Ohm R.A."/>
            <person name="Patyshakuliyeva A."/>
            <person name="Rokas A."/>
            <person name="Ruiz-Duenas F.J."/>
            <person name="Sabat G."/>
            <person name="Salamov A."/>
            <person name="Samejima M."/>
            <person name="Schmutz J."/>
            <person name="Slot J.C."/>
            <person name="St John F."/>
            <person name="Stenlid J."/>
            <person name="Sun H."/>
            <person name="Sun S."/>
            <person name="Syed K."/>
            <person name="Tsang A."/>
            <person name="Wiebenga A."/>
            <person name="Young D."/>
            <person name="Pisabarro A."/>
            <person name="Eastwood D.C."/>
            <person name="Martin F."/>
            <person name="Cullen D."/>
            <person name="Grigoriev I.V."/>
            <person name="Hibbett D.S."/>
        </authorList>
    </citation>
    <scope>NUCLEOTIDE SEQUENCE</scope>
    <source>
        <strain evidence="2">FP-58527</strain>
    </source>
</reference>
<feature type="non-terminal residue" evidence="1">
    <location>
        <position position="330"/>
    </location>
</feature>
<dbReference type="OrthoDB" id="2800951at2759"/>
<feature type="non-terminal residue" evidence="1">
    <location>
        <position position="1"/>
    </location>
</feature>
<sequence length="330" mass="37813">LPEWENEGWIGVKGATYIRALVNQLRQRTAPTTFKKAGSEDERTKIALSRTKRNMALTVGPPTPLRPVEKAAFKLTGAKLQHLSQALAYQGIRERAAPPPRTTTTTTVMEIRRHLNSIPGTDVDEEDIWRGIRHHDLRRAVVDFLWKGIHGAHRVGTFWLKIPGYEDRALCTHCAVRDSMSHILINCAAPGQSRVWELAKAAWEKKGEKWNPPQINDILGIGPRSRRLREGEATPGHTARFWRILISECAHLIWKLRCERVVGHSDAEDWQHTDNSITSRWYSMLNSRLRQDTEGTNKRYGRLALKKGSVIRTWEHILENEQNLPTDWTI</sequence>
<protein>
    <recommendedName>
        <fullName evidence="3">Reverse transcriptase zinc-binding domain-containing protein</fullName>
    </recommendedName>
</protein>
<dbReference type="STRING" id="743788.S8F8C5"/>